<evidence type="ECO:0000256" key="1">
    <source>
        <dbReference type="ARBA" id="ARBA00004651"/>
    </source>
</evidence>
<dbReference type="PANTHER" id="PTHR43005:SF2">
    <property type="entry name" value="INTEGRAL MEMBRANE SUGAR TRANSPORT PROTEIN"/>
    <property type="match status" value="1"/>
</dbReference>
<feature type="transmembrane region" description="Helical" evidence="7">
    <location>
        <begin position="21"/>
        <end position="45"/>
    </location>
</feature>
<gene>
    <name evidence="9" type="ORF">WIX40_20810</name>
</gene>
<evidence type="ECO:0000256" key="7">
    <source>
        <dbReference type="RuleBase" id="RU363032"/>
    </source>
</evidence>
<comment type="subcellular location">
    <subcellularLocation>
        <location evidence="1 7">Cell membrane</location>
        <topology evidence="1 7">Multi-pass membrane protein</topology>
    </subcellularLocation>
</comment>
<evidence type="ECO:0000313" key="9">
    <source>
        <dbReference type="EMBL" id="MEJ5902532.1"/>
    </source>
</evidence>
<dbReference type="RefSeq" id="WP_339441885.1">
    <property type="nucleotide sequence ID" value="NZ_JBBHKQ010000002.1"/>
</dbReference>
<dbReference type="InterPro" id="IPR035906">
    <property type="entry name" value="MetI-like_sf"/>
</dbReference>
<dbReference type="Pfam" id="PF00528">
    <property type="entry name" value="BPD_transp_1"/>
    <property type="match status" value="1"/>
</dbReference>
<evidence type="ECO:0000256" key="6">
    <source>
        <dbReference type="ARBA" id="ARBA00023136"/>
    </source>
</evidence>
<accession>A0ABD5K0K8</accession>
<dbReference type="Proteomes" id="UP001362311">
    <property type="component" value="Unassembled WGS sequence"/>
</dbReference>
<dbReference type="InterPro" id="IPR000515">
    <property type="entry name" value="MetI-like"/>
</dbReference>
<feature type="domain" description="ABC transmembrane type-1" evidence="8">
    <location>
        <begin position="78"/>
        <end position="289"/>
    </location>
</feature>
<organism evidence="9 10">
    <name type="scientific">Ochrobactrum teleogrylli</name>
    <dbReference type="NCBI Taxonomy" id="2479765"/>
    <lineage>
        <taxon>Bacteria</taxon>
        <taxon>Pseudomonadati</taxon>
        <taxon>Pseudomonadota</taxon>
        <taxon>Alphaproteobacteria</taxon>
        <taxon>Hyphomicrobiales</taxon>
        <taxon>Brucellaceae</taxon>
        <taxon>Brucella/Ochrobactrum group</taxon>
        <taxon>Ochrobactrum</taxon>
    </lineage>
</organism>
<reference evidence="9 10" key="1">
    <citation type="submission" date="2024-03" db="EMBL/GenBank/DDBJ databases">
        <title>Reference genomes for the five species model microbial community.</title>
        <authorList>
            <person name="Padfield D."/>
        </authorList>
    </citation>
    <scope>NUCLEOTIDE SEQUENCE [LARGE SCALE GENOMIC DNA]</scope>
    <source>
        <strain evidence="9 10">AB1</strain>
    </source>
</reference>
<dbReference type="PROSITE" id="PS50928">
    <property type="entry name" value="ABC_TM1"/>
    <property type="match status" value="1"/>
</dbReference>
<evidence type="ECO:0000256" key="4">
    <source>
        <dbReference type="ARBA" id="ARBA00022692"/>
    </source>
</evidence>
<evidence type="ECO:0000259" key="8">
    <source>
        <dbReference type="PROSITE" id="PS50928"/>
    </source>
</evidence>
<keyword evidence="5 7" id="KW-1133">Transmembrane helix</keyword>
<dbReference type="AlphaFoldDB" id="A0ABD5K0K8"/>
<proteinExistence type="inferred from homology"/>
<name>A0ABD5K0K8_9HYPH</name>
<dbReference type="CDD" id="cd06261">
    <property type="entry name" value="TM_PBP2"/>
    <property type="match status" value="1"/>
</dbReference>
<protein>
    <submittedName>
        <fullName evidence="9">Sugar ABC transporter permease</fullName>
    </submittedName>
</protein>
<dbReference type="Gene3D" id="1.10.3720.10">
    <property type="entry name" value="MetI-like"/>
    <property type="match status" value="1"/>
</dbReference>
<feature type="transmembrane region" description="Helical" evidence="7">
    <location>
        <begin position="77"/>
        <end position="103"/>
    </location>
</feature>
<evidence type="ECO:0000256" key="5">
    <source>
        <dbReference type="ARBA" id="ARBA00022989"/>
    </source>
</evidence>
<keyword evidence="4 7" id="KW-0812">Transmembrane</keyword>
<keyword evidence="6 7" id="KW-0472">Membrane</keyword>
<sequence length="300" mass="32991">MSSNPTMSAARMGRLAPGKWATIPTVGYLIVTTQIPLLATLYFSLHSWNMLYPGRGMRFVGIRNYTYIFTDPIFTTAIWNTVIFTIVPAILTALIGMGLALLVNRLSFGRGLAYSMLFAPFLIMETVNPIIWKNLILNPIYGLLNYVLTSTGLSPIDMITTMPKAAIIIMIVWQWSPFMMLILLAGLQSVNQETIDAARIDGANPLDQFVHITLPHLVPYLAVGMLIEAILILPVFGPIYVGTYGGPGNQTANLMFSVYKTLTEQYEIGRAAAGGIITAVMTTVAASALLAYIRPYMERN</sequence>
<keyword evidence="3" id="KW-1003">Cell membrane</keyword>
<dbReference type="SUPFAM" id="SSF161098">
    <property type="entry name" value="MetI-like"/>
    <property type="match status" value="1"/>
</dbReference>
<feature type="transmembrane region" description="Helical" evidence="7">
    <location>
        <begin position="112"/>
        <end position="132"/>
    </location>
</feature>
<evidence type="ECO:0000313" key="10">
    <source>
        <dbReference type="Proteomes" id="UP001362311"/>
    </source>
</evidence>
<comment type="caution">
    <text evidence="9">The sequence shown here is derived from an EMBL/GenBank/DDBJ whole genome shotgun (WGS) entry which is preliminary data.</text>
</comment>
<comment type="similarity">
    <text evidence="7">Belongs to the binding-protein-dependent transport system permease family.</text>
</comment>
<dbReference type="GO" id="GO:0005886">
    <property type="term" value="C:plasma membrane"/>
    <property type="evidence" value="ECO:0007669"/>
    <property type="project" value="UniProtKB-SubCell"/>
</dbReference>
<feature type="transmembrane region" description="Helical" evidence="7">
    <location>
        <begin position="165"/>
        <end position="187"/>
    </location>
</feature>
<keyword evidence="2 7" id="KW-0813">Transport</keyword>
<feature type="transmembrane region" description="Helical" evidence="7">
    <location>
        <begin position="217"/>
        <end position="241"/>
    </location>
</feature>
<feature type="transmembrane region" description="Helical" evidence="7">
    <location>
        <begin position="271"/>
        <end position="293"/>
    </location>
</feature>
<evidence type="ECO:0000256" key="3">
    <source>
        <dbReference type="ARBA" id="ARBA00022475"/>
    </source>
</evidence>
<dbReference type="EMBL" id="JBBHKQ010000002">
    <property type="protein sequence ID" value="MEJ5902532.1"/>
    <property type="molecule type" value="Genomic_DNA"/>
</dbReference>
<dbReference type="PANTHER" id="PTHR43005">
    <property type="entry name" value="BLR7065 PROTEIN"/>
    <property type="match status" value="1"/>
</dbReference>
<evidence type="ECO:0000256" key="2">
    <source>
        <dbReference type="ARBA" id="ARBA00022448"/>
    </source>
</evidence>